<comment type="caution">
    <text evidence="3">The sequence shown here is derived from an EMBL/GenBank/DDBJ whole genome shotgun (WGS) entry which is preliminary data.</text>
</comment>
<dbReference type="Gene3D" id="2.70.98.70">
    <property type="match status" value="1"/>
</dbReference>
<evidence type="ECO:0000259" key="2">
    <source>
        <dbReference type="Pfam" id="PF07940"/>
    </source>
</evidence>
<dbReference type="InterPro" id="IPR008929">
    <property type="entry name" value="Chondroitin_lyas"/>
</dbReference>
<evidence type="ECO:0000256" key="1">
    <source>
        <dbReference type="ARBA" id="ARBA00004196"/>
    </source>
</evidence>
<sequence>MLKDLIYETTDSGHVRTKPFPVLPLKKFVPFLRYEQRELWDSIDAQIRDLIIEQAMPYKNFAYPMLKATDYREYFVSGDRAIFETPYFARRHALSTLTLAECFTGDGSYLEDIINGTWCICEESSWVVPAHNFIYEPEPINGERTVPDIDIPALDIFAGETGMTLAIVYYLLKDKLDEIDPLISRRIKRELKRRIIDPFLTRYDYWWMGYSDRRDMNNWNPWCVVNCLITILFCEEDDDLRKRGIVRAMDMLDYYLQGIDEDGGIDEGATYWGRSCGMLLEGLALVDYATNGSIQIYQEPKLRNFTDYIRKLYIGKDYVVNFADGSAKCNPAAEIIYTAGIQMGDSRLTDFGAHCFKYQLDNKTFPTLSLSKAMSSIGHSHNMLQKAQSVKFETESYIESLGIMVARETEEADQGLFLCVKGGSNGDSHNHNDVGNYVVFYNARPILIDIGVEVYRREFFGPNRYDIWTMQSQFHNLPTINGVMQHEGAEYRSEQVCYHATEQIASLSMDISKSYEAEAMIKHYIRHASLDRLIQKIIIHDRYELDQNKSLLHHFITPCVVKHTKDAILFLSDSDAVQMKFDTSSFTIQIEEIPLTDSKLVSSWGHKIFRIVLEQKHVPKSGDTLFTISKTGNSNL</sequence>
<dbReference type="SUPFAM" id="SSF48230">
    <property type="entry name" value="Chondroitin AC/alginate lyase"/>
    <property type="match status" value="1"/>
</dbReference>
<dbReference type="Gene3D" id="1.50.10.100">
    <property type="entry name" value="Chondroitin AC/alginate lyase"/>
    <property type="match status" value="1"/>
</dbReference>
<dbReference type="EMBL" id="JAQAGZ010000002">
    <property type="protein sequence ID" value="MCZ8511493.1"/>
    <property type="molecule type" value="Genomic_DNA"/>
</dbReference>
<dbReference type="Proteomes" id="UP001527882">
    <property type="component" value="Unassembled WGS sequence"/>
</dbReference>
<accession>A0ABT4Q3P0</accession>
<gene>
    <name evidence="3" type="ORF">O9H85_03390</name>
</gene>
<proteinExistence type="predicted"/>
<evidence type="ECO:0000313" key="3">
    <source>
        <dbReference type="EMBL" id="MCZ8511493.1"/>
    </source>
</evidence>
<feature type="domain" description="Heparinase II/III-like C-terminal" evidence="2">
    <location>
        <begin position="402"/>
        <end position="584"/>
    </location>
</feature>
<reference evidence="3 4" key="1">
    <citation type="submission" date="2022-12" db="EMBL/GenBank/DDBJ databases">
        <title>Draft genome sequence of Paenibacillus sp. dW9.</title>
        <authorList>
            <person name="Choi E.-W."/>
            <person name="Kim D.-U."/>
        </authorList>
    </citation>
    <scope>NUCLEOTIDE SEQUENCE [LARGE SCALE GENOMIC DNA]</scope>
    <source>
        <strain evidence="4">dW9</strain>
    </source>
</reference>
<dbReference type="InterPro" id="IPR012480">
    <property type="entry name" value="Hepar_II_III_C"/>
</dbReference>
<dbReference type="RefSeq" id="WP_269879891.1">
    <property type="nucleotide sequence ID" value="NZ_JAQAGZ010000002.1"/>
</dbReference>
<dbReference type="Pfam" id="PF07940">
    <property type="entry name" value="Hepar_II_III_C"/>
    <property type="match status" value="1"/>
</dbReference>
<comment type="subcellular location">
    <subcellularLocation>
        <location evidence="1">Cell envelope</location>
    </subcellularLocation>
</comment>
<protein>
    <submittedName>
        <fullName evidence="3">Heparinase II/III family protein</fullName>
    </submittedName>
</protein>
<organism evidence="3 4">
    <name type="scientific">Paenibacillus gyeongsangnamensis</name>
    <dbReference type="NCBI Taxonomy" id="3388067"/>
    <lineage>
        <taxon>Bacteria</taxon>
        <taxon>Bacillati</taxon>
        <taxon>Bacillota</taxon>
        <taxon>Bacilli</taxon>
        <taxon>Bacillales</taxon>
        <taxon>Paenibacillaceae</taxon>
        <taxon>Paenibacillus</taxon>
    </lineage>
</organism>
<name>A0ABT4Q3P0_9BACL</name>
<evidence type="ECO:0000313" key="4">
    <source>
        <dbReference type="Proteomes" id="UP001527882"/>
    </source>
</evidence>
<keyword evidence="4" id="KW-1185">Reference proteome</keyword>